<dbReference type="AlphaFoldDB" id="A0A9N9TV44"/>
<accession>A0A9N9TV44</accession>
<protein>
    <submittedName>
        <fullName evidence="2">Uncharacterized protein</fullName>
    </submittedName>
</protein>
<proteinExistence type="predicted"/>
<gene>
    <name evidence="2" type="ORF">PHYEVI_LOCUS7355</name>
</gene>
<keyword evidence="3" id="KW-1185">Reference proteome</keyword>
<keyword evidence="1" id="KW-0175">Coiled coil</keyword>
<reference evidence="2" key="1">
    <citation type="submission" date="2022-01" db="EMBL/GenBank/DDBJ databases">
        <authorList>
            <person name="King R."/>
        </authorList>
    </citation>
    <scope>NUCLEOTIDE SEQUENCE</scope>
</reference>
<dbReference type="EMBL" id="OU900097">
    <property type="protein sequence ID" value="CAG9861008.1"/>
    <property type="molecule type" value="Genomic_DNA"/>
</dbReference>
<name>A0A9N9TV44_PHYSR</name>
<feature type="coiled-coil region" evidence="1">
    <location>
        <begin position="197"/>
        <end position="224"/>
    </location>
</feature>
<dbReference type="Proteomes" id="UP001153712">
    <property type="component" value="Chromosome 4"/>
</dbReference>
<evidence type="ECO:0000313" key="2">
    <source>
        <dbReference type="EMBL" id="CAG9861008.1"/>
    </source>
</evidence>
<evidence type="ECO:0000313" key="3">
    <source>
        <dbReference type="Proteomes" id="UP001153712"/>
    </source>
</evidence>
<sequence>MTMPKKCKDIVEVRLERRRDYVIKCFNQIVKKATKRIYGIHNELRLIIDELDYRIEVETCQLINEVEIRLHEIKVATRNMMLAEGLNRTMAEKEVTSLYDKLNEYITNVFERIKKYISDLGKSVDDARKQINIILDETPDVVMKIWDQNKDQMELIYAKDMDIIGPRTLNYEYLIDLTENAIADILAPLPPLAPVLFEEEQCLYQELNKKLKNALAKVQKIKEDNFAVAEKMKKDIENQKKCK</sequence>
<organism evidence="2 3">
    <name type="scientific">Phyllotreta striolata</name>
    <name type="common">Striped flea beetle</name>
    <name type="synonym">Crioceris striolata</name>
    <dbReference type="NCBI Taxonomy" id="444603"/>
    <lineage>
        <taxon>Eukaryota</taxon>
        <taxon>Metazoa</taxon>
        <taxon>Ecdysozoa</taxon>
        <taxon>Arthropoda</taxon>
        <taxon>Hexapoda</taxon>
        <taxon>Insecta</taxon>
        <taxon>Pterygota</taxon>
        <taxon>Neoptera</taxon>
        <taxon>Endopterygota</taxon>
        <taxon>Coleoptera</taxon>
        <taxon>Polyphaga</taxon>
        <taxon>Cucujiformia</taxon>
        <taxon>Chrysomeloidea</taxon>
        <taxon>Chrysomelidae</taxon>
        <taxon>Galerucinae</taxon>
        <taxon>Alticini</taxon>
        <taxon>Phyllotreta</taxon>
    </lineage>
</organism>
<evidence type="ECO:0000256" key="1">
    <source>
        <dbReference type="SAM" id="Coils"/>
    </source>
</evidence>